<dbReference type="HOGENOM" id="CLU_010191_0_0_1"/>
<evidence type="ECO:0000313" key="12">
    <source>
        <dbReference type="EMBL" id="ETS59947.1"/>
    </source>
</evidence>
<keyword evidence="4 10" id="KW-1003">Cell membrane</keyword>
<protein>
    <recommendedName>
        <fullName evidence="10">Plasma membrane fusion protein PRM1</fullName>
    </recommendedName>
</protein>
<keyword evidence="13" id="KW-1185">Reference proteome</keyword>
<feature type="transmembrane region" description="Helical" evidence="10">
    <location>
        <begin position="323"/>
        <end position="344"/>
    </location>
</feature>
<keyword evidence="6 10" id="KW-0184">Conjugation</keyword>
<dbReference type="InterPro" id="IPR026777">
    <property type="entry name" value="PRM1"/>
</dbReference>
<dbReference type="EMBL" id="AWNI01000039">
    <property type="protein sequence ID" value="ETS59947.1"/>
    <property type="molecule type" value="Genomic_DNA"/>
</dbReference>
<feature type="region of interest" description="Disordered" evidence="11">
    <location>
        <begin position="1"/>
        <end position="39"/>
    </location>
</feature>
<comment type="function">
    <text evidence="1 10">Involved in cell fusion during mating by stabilizing the plasma membrane fusion event.</text>
</comment>
<dbReference type="GO" id="GO:0043332">
    <property type="term" value="C:mating projection tip"/>
    <property type="evidence" value="ECO:0007669"/>
    <property type="project" value="UniProtKB-UniRule"/>
</dbReference>
<dbReference type="PANTHER" id="PTHR31030">
    <property type="entry name" value="PLASMA MEMBRANE FUSION PROTEIN PRM1"/>
    <property type="match status" value="1"/>
</dbReference>
<feature type="compositionally biased region" description="Basic and acidic residues" evidence="11">
    <location>
        <begin position="782"/>
        <end position="793"/>
    </location>
</feature>
<keyword evidence="5 10" id="KW-0812">Transmembrane</keyword>
<feature type="compositionally biased region" description="Polar residues" evidence="11">
    <location>
        <begin position="928"/>
        <end position="942"/>
    </location>
</feature>
<comment type="similarity">
    <text evidence="3 10">Belongs to the PRM1 family.</text>
</comment>
<organism evidence="12 13">
    <name type="scientific">Moesziomyces aphidis</name>
    <name type="common">Pseudozyma aphidis</name>
    <dbReference type="NCBI Taxonomy" id="84754"/>
    <lineage>
        <taxon>Eukaryota</taxon>
        <taxon>Fungi</taxon>
        <taxon>Dikarya</taxon>
        <taxon>Basidiomycota</taxon>
        <taxon>Ustilaginomycotina</taxon>
        <taxon>Ustilaginomycetes</taxon>
        <taxon>Ustilaginales</taxon>
        <taxon>Ustilaginaceae</taxon>
        <taxon>Moesziomyces</taxon>
    </lineage>
</organism>
<sequence>MSYPPERHHTDVPPSYHDHPSASTLHDHQTGSARDMRERSPTLEPWLGLRARLILSPISVAMIAVLFVGARVLMSASDVTNSVASTKTKLLAACDAVEDRASLAASLPSLTAATVNAQIAQSIEATVHGAARVFDLSLTAIEKTLAYMVNSYRSLLLCFMELLVRGALAVLISAVQLISQAVNAAAQGIRAAIQESVQGVNAVLATAVQGINDVVGVFGQHLNAPSIAVPSLAALQNVELPHEIQDGLAKLNETLPTLQQLRQTMNQLIQTPFEQMRKDVNATIAGFSFNHTMLPVPQMQNLSFCQKIDTSPIDRLGHELAVAARWAMAMLAVVALAVVLVSAAREWCAWHKEQQGIKRTTALWHTQQQHSYTEKDDRQSSGKELGEDDVRRLVSISRSPLAHSLISGASRRLGVRSRWAQDRLLWLGALLSHPAALACLFTGLLGLLCVWVQTLLIRRITHRYTSELDDTLTHLSSQVLGLVESSARNASVAFATTANALITEVSDELNTHVFRWVDTTTLTMNATLNQFVDGITDTLTTTFGGTPFNAPLQTFVQCILGQKVAGIEKALTWIHNNAHVEFSLVPDDVFVPSALQKDVVLHPIRSALVGDGTDGSGLAGQVVGKYLHHLEQEKVLFAVLTAVWVVVAVGGILVVVYATIADGWHVQKGEGDAAGGDAEKPRGPTSTGPGWLRFPTRSQRSNRTASDEGQQMQVAVVADAGRSVRGGSIVDSARMAGRGHIAKDSISYPFQIHHSLSTAVQSSSPRFANSPISAQDAASPPYHRDAIDTPTPRERSSWLSFLIARSTAESSQPCRADPVAETAQDRFERLFGCSPASSPTSPGFQELRDAPPVEGPRHRQTLDLLPAQGWIGSKSPVPQPGNRGAEEQGFGSRDETVELVRASRGVEVEVAEADSYPHEARRAELVRQQRQPSAQSMSFYAW</sequence>
<gene>
    <name evidence="12" type="ORF">PaG_05930</name>
</gene>
<dbReference type="GO" id="GO:0032220">
    <property type="term" value="P:plasma membrane fusion involved in cytogamy"/>
    <property type="evidence" value="ECO:0007669"/>
    <property type="project" value="TreeGrafter"/>
</dbReference>
<proteinExistence type="inferred from homology"/>
<feature type="compositionally biased region" description="Polar residues" evidence="11">
    <location>
        <begin position="761"/>
        <end position="773"/>
    </location>
</feature>
<comment type="subcellular location">
    <subcellularLocation>
        <location evidence="2 10">Cell membrane</location>
        <topology evidence="2 10">Multi-pass membrane protein</topology>
    </subcellularLocation>
</comment>
<evidence type="ECO:0000313" key="13">
    <source>
        <dbReference type="Proteomes" id="UP000019462"/>
    </source>
</evidence>
<dbReference type="OrthoDB" id="10248838at2759"/>
<evidence type="ECO:0000256" key="8">
    <source>
        <dbReference type="ARBA" id="ARBA00023136"/>
    </source>
</evidence>
<keyword evidence="8 10" id="KW-0472">Membrane</keyword>
<feature type="compositionally biased region" description="Basic and acidic residues" evidence="11">
    <location>
        <begin position="670"/>
        <end position="682"/>
    </location>
</feature>
<dbReference type="GO" id="GO:0005886">
    <property type="term" value="C:plasma membrane"/>
    <property type="evidence" value="ECO:0007669"/>
    <property type="project" value="UniProtKB-SubCell"/>
</dbReference>
<comment type="caution">
    <text evidence="12">The sequence shown here is derived from an EMBL/GenBank/DDBJ whole genome shotgun (WGS) entry which is preliminary data.</text>
</comment>
<name>W3VGM0_MOEAP</name>
<feature type="region of interest" description="Disordered" evidence="11">
    <location>
        <begin position="869"/>
        <end position="896"/>
    </location>
</feature>
<feature type="transmembrane region" description="Helical" evidence="10">
    <location>
        <begin position="53"/>
        <end position="74"/>
    </location>
</feature>
<feature type="region of interest" description="Disordered" evidence="11">
    <location>
        <begin position="670"/>
        <end position="711"/>
    </location>
</feature>
<evidence type="ECO:0000256" key="3">
    <source>
        <dbReference type="ARBA" id="ARBA00010780"/>
    </source>
</evidence>
<evidence type="ECO:0000256" key="9">
    <source>
        <dbReference type="ARBA" id="ARBA00023180"/>
    </source>
</evidence>
<keyword evidence="9" id="KW-0325">Glycoprotein</keyword>
<reference evidence="12 13" key="1">
    <citation type="journal article" date="2014" name="Genome Announc.">
        <title>Genome sequence of the basidiomycetous fungus Pseudozyma aphidis DSM70725, an efficient producer of biosurfactant mannosylerythritol lipids.</title>
        <authorList>
            <person name="Lorenz S."/>
            <person name="Guenther M."/>
            <person name="Grumaz C."/>
            <person name="Rupp S."/>
            <person name="Zibek S."/>
            <person name="Sohn K."/>
        </authorList>
    </citation>
    <scope>NUCLEOTIDE SEQUENCE [LARGE SCALE GENOMIC DNA]</scope>
    <source>
        <strain evidence="13">ATCC 32657 / CBS 517.83 / DSM 70725 / JCM 10318 / NBRC 10182 / NRRL Y-7954 / St-0401</strain>
    </source>
</reference>
<evidence type="ECO:0000256" key="10">
    <source>
        <dbReference type="RuleBase" id="RU366035"/>
    </source>
</evidence>
<keyword evidence="7 10" id="KW-1133">Transmembrane helix</keyword>
<evidence type="ECO:0000256" key="7">
    <source>
        <dbReference type="ARBA" id="ARBA00022989"/>
    </source>
</evidence>
<evidence type="ECO:0000256" key="1">
    <source>
        <dbReference type="ARBA" id="ARBA00002512"/>
    </source>
</evidence>
<dbReference type="Proteomes" id="UP000019462">
    <property type="component" value="Unassembled WGS sequence"/>
</dbReference>
<evidence type="ECO:0000256" key="5">
    <source>
        <dbReference type="ARBA" id="ARBA00022692"/>
    </source>
</evidence>
<feature type="transmembrane region" description="Helical" evidence="10">
    <location>
        <begin position="435"/>
        <end position="457"/>
    </location>
</feature>
<evidence type="ECO:0000256" key="6">
    <source>
        <dbReference type="ARBA" id="ARBA00022971"/>
    </source>
</evidence>
<evidence type="ECO:0000256" key="2">
    <source>
        <dbReference type="ARBA" id="ARBA00004651"/>
    </source>
</evidence>
<feature type="compositionally biased region" description="Polar residues" evidence="11">
    <location>
        <begin position="696"/>
        <end position="711"/>
    </location>
</feature>
<dbReference type="AlphaFoldDB" id="W3VGM0"/>
<evidence type="ECO:0000256" key="4">
    <source>
        <dbReference type="ARBA" id="ARBA00022475"/>
    </source>
</evidence>
<feature type="region of interest" description="Disordered" evidence="11">
    <location>
        <begin position="923"/>
        <end position="942"/>
    </location>
</feature>
<evidence type="ECO:0000256" key="11">
    <source>
        <dbReference type="SAM" id="MobiDB-lite"/>
    </source>
</evidence>
<feature type="transmembrane region" description="Helical" evidence="10">
    <location>
        <begin position="635"/>
        <end position="658"/>
    </location>
</feature>
<accession>W3VGM0</accession>
<feature type="region of interest" description="Disordered" evidence="11">
    <location>
        <begin position="761"/>
        <end position="793"/>
    </location>
</feature>
<comment type="caution">
    <text evidence="10">Lacks conserved residue(s) required for the propagation of feature annotation.</text>
</comment>
<dbReference type="PANTHER" id="PTHR31030:SF1">
    <property type="entry name" value="PLASMA MEMBRANE FUSION PROTEIN PRM1"/>
    <property type="match status" value="1"/>
</dbReference>